<protein>
    <submittedName>
        <fullName evidence="2">Uncharacterized protein</fullName>
    </submittedName>
</protein>
<name>A0A382Y6I2_9ZZZZ</name>
<accession>A0A382Y6I2</accession>
<dbReference type="AlphaFoldDB" id="A0A382Y6I2"/>
<keyword evidence="1" id="KW-1133">Transmembrane helix</keyword>
<keyword evidence="1" id="KW-0812">Transmembrane</keyword>
<sequence>MKTEPKLLLKFLLIVVLAVAFLGFASQTLFWLFNKFGMSMATLGSFQVPLLER</sequence>
<evidence type="ECO:0000256" key="1">
    <source>
        <dbReference type="SAM" id="Phobius"/>
    </source>
</evidence>
<organism evidence="2">
    <name type="scientific">marine metagenome</name>
    <dbReference type="NCBI Taxonomy" id="408172"/>
    <lineage>
        <taxon>unclassified sequences</taxon>
        <taxon>metagenomes</taxon>
        <taxon>ecological metagenomes</taxon>
    </lineage>
</organism>
<feature type="transmembrane region" description="Helical" evidence="1">
    <location>
        <begin position="7"/>
        <end position="33"/>
    </location>
</feature>
<keyword evidence="1" id="KW-0472">Membrane</keyword>
<evidence type="ECO:0000313" key="2">
    <source>
        <dbReference type="EMBL" id="SVD78916.1"/>
    </source>
</evidence>
<reference evidence="2" key="1">
    <citation type="submission" date="2018-05" db="EMBL/GenBank/DDBJ databases">
        <authorList>
            <person name="Lanie J.A."/>
            <person name="Ng W.-L."/>
            <person name="Kazmierczak K.M."/>
            <person name="Andrzejewski T.M."/>
            <person name="Davidsen T.M."/>
            <person name="Wayne K.J."/>
            <person name="Tettelin H."/>
            <person name="Glass J.I."/>
            <person name="Rusch D."/>
            <person name="Podicherti R."/>
            <person name="Tsui H.-C.T."/>
            <person name="Winkler M.E."/>
        </authorList>
    </citation>
    <scope>NUCLEOTIDE SEQUENCE</scope>
</reference>
<proteinExistence type="predicted"/>
<gene>
    <name evidence="2" type="ORF">METZ01_LOCUS431770</name>
</gene>
<dbReference type="EMBL" id="UINC01173362">
    <property type="protein sequence ID" value="SVD78916.1"/>
    <property type="molecule type" value="Genomic_DNA"/>
</dbReference>